<name>A0A813IZW1_POLGL</name>
<keyword evidence="1" id="KW-0812">Transmembrane</keyword>
<dbReference type="Proteomes" id="UP000626109">
    <property type="component" value="Unassembled WGS sequence"/>
</dbReference>
<feature type="transmembrane region" description="Helical" evidence="1">
    <location>
        <begin position="87"/>
        <end position="107"/>
    </location>
</feature>
<accession>A0A813IZW1</accession>
<reference evidence="2" key="1">
    <citation type="submission" date="2021-02" db="EMBL/GenBank/DDBJ databases">
        <authorList>
            <person name="Dougan E. K."/>
            <person name="Rhodes N."/>
            <person name="Thang M."/>
            <person name="Chan C."/>
        </authorList>
    </citation>
    <scope>NUCLEOTIDE SEQUENCE</scope>
</reference>
<gene>
    <name evidence="2" type="ORF">PGLA2088_LOCUS14415</name>
</gene>
<evidence type="ECO:0008006" key="4">
    <source>
        <dbReference type="Google" id="ProtNLM"/>
    </source>
</evidence>
<evidence type="ECO:0000313" key="2">
    <source>
        <dbReference type="EMBL" id="CAE8661190.1"/>
    </source>
</evidence>
<feature type="transmembrane region" description="Helical" evidence="1">
    <location>
        <begin position="28"/>
        <end position="50"/>
    </location>
</feature>
<sequence length="135" mass="14688">MASAAYHAGMAAAQDAASRMWTFGVEGALLDQMAVFVVVSTVLIMISKPIHPKVTWGMPCIAQMALHMWSLVIVAAVLFFNEGEDPLCWKMALASFFGAMAMVTNLITLHIDLDVMVTGVVACWECLYVANRFGK</sequence>
<protein>
    <recommendedName>
        <fullName evidence="4">Transmembrane protein</fullName>
    </recommendedName>
</protein>
<keyword evidence="1" id="KW-1133">Transmembrane helix</keyword>
<evidence type="ECO:0000313" key="3">
    <source>
        <dbReference type="Proteomes" id="UP000626109"/>
    </source>
</evidence>
<evidence type="ECO:0000256" key="1">
    <source>
        <dbReference type="SAM" id="Phobius"/>
    </source>
</evidence>
<comment type="caution">
    <text evidence="2">The sequence shown here is derived from an EMBL/GenBank/DDBJ whole genome shotgun (WGS) entry which is preliminary data.</text>
</comment>
<feature type="transmembrane region" description="Helical" evidence="1">
    <location>
        <begin position="56"/>
        <end position="80"/>
    </location>
</feature>
<organism evidence="2 3">
    <name type="scientific">Polarella glacialis</name>
    <name type="common">Dinoflagellate</name>
    <dbReference type="NCBI Taxonomy" id="89957"/>
    <lineage>
        <taxon>Eukaryota</taxon>
        <taxon>Sar</taxon>
        <taxon>Alveolata</taxon>
        <taxon>Dinophyceae</taxon>
        <taxon>Suessiales</taxon>
        <taxon>Suessiaceae</taxon>
        <taxon>Polarella</taxon>
    </lineage>
</organism>
<dbReference type="EMBL" id="CAJNNW010017561">
    <property type="protein sequence ID" value="CAE8661190.1"/>
    <property type="molecule type" value="Genomic_DNA"/>
</dbReference>
<proteinExistence type="predicted"/>
<dbReference type="AlphaFoldDB" id="A0A813IZW1"/>
<keyword evidence="1" id="KW-0472">Membrane</keyword>